<dbReference type="GO" id="GO:0006353">
    <property type="term" value="P:DNA-templated transcription termination"/>
    <property type="evidence" value="ECO:0007669"/>
    <property type="project" value="UniProtKB-UniRule"/>
</dbReference>
<comment type="similarity">
    <text evidence="9 10">Belongs to the Rho family.</text>
</comment>
<dbReference type="InParanoid" id="B4D6R4"/>
<evidence type="ECO:0000256" key="10">
    <source>
        <dbReference type="PROSITE-ProRule" id="PRU01203"/>
    </source>
</evidence>
<dbReference type="SUPFAM" id="SSF52540">
    <property type="entry name" value="P-loop containing nucleoside triphosphate hydrolases"/>
    <property type="match status" value="1"/>
</dbReference>
<keyword evidence="1 9" id="KW-0806">Transcription termination</keyword>
<evidence type="ECO:0000256" key="1">
    <source>
        <dbReference type="ARBA" id="ARBA00022472"/>
    </source>
</evidence>
<comment type="caution">
    <text evidence="12">The sequence shown here is derived from an EMBL/GenBank/DDBJ whole genome shotgun (WGS) entry which is preliminary data.</text>
</comment>
<evidence type="ECO:0000256" key="4">
    <source>
        <dbReference type="ARBA" id="ARBA00022806"/>
    </source>
</evidence>
<dbReference type="eggNOG" id="COG1158">
    <property type="taxonomic scope" value="Bacteria"/>
</dbReference>
<dbReference type="EMBL" id="ABVL01000016">
    <property type="protein sequence ID" value="EDY17865.1"/>
    <property type="molecule type" value="Genomic_DNA"/>
</dbReference>
<gene>
    <name evidence="9" type="primary">rho</name>
    <name evidence="12" type="ORF">CfE428DRAFT_4604</name>
</gene>
<dbReference type="Pfam" id="PF00006">
    <property type="entry name" value="ATP-synt_ab"/>
    <property type="match status" value="1"/>
</dbReference>
<feature type="domain" description="Rho RNA-BD" evidence="11">
    <location>
        <begin position="1"/>
        <end position="43"/>
    </location>
</feature>
<keyword evidence="7 9" id="KW-0805">Transcription regulation</keyword>
<dbReference type="AlphaFoldDB" id="B4D6R4"/>
<dbReference type="InterPro" id="IPR004665">
    <property type="entry name" value="Term_rho"/>
</dbReference>
<name>B4D6R4_9BACT</name>
<evidence type="ECO:0000256" key="6">
    <source>
        <dbReference type="ARBA" id="ARBA00022884"/>
    </source>
</evidence>
<reference evidence="12 13" key="1">
    <citation type="journal article" date="2011" name="J. Bacteriol.">
        <title>Genome sequence of Chthoniobacter flavus Ellin428, an aerobic heterotrophic soil bacterium.</title>
        <authorList>
            <person name="Kant R."/>
            <person name="van Passel M.W."/>
            <person name="Palva A."/>
            <person name="Lucas S."/>
            <person name="Lapidus A."/>
            <person name="Glavina Del Rio T."/>
            <person name="Dalin E."/>
            <person name="Tice H."/>
            <person name="Bruce D."/>
            <person name="Goodwin L."/>
            <person name="Pitluck S."/>
            <person name="Larimer F.W."/>
            <person name="Land M.L."/>
            <person name="Hauser L."/>
            <person name="Sangwan P."/>
            <person name="de Vos W.M."/>
            <person name="Janssen P.H."/>
            <person name="Smidt H."/>
        </authorList>
    </citation>
    <scope>NUCLEOTIDE SEQUENCE [LARGE SCALE GENOMIC DNA]</scope>
    <source>
        <strain evidence="12 13">Ellin428</strain>
    </source>
</reference>
<dbReference type="Proteomes" id="UP000005824">
    <property type="component" value="Unassembled WGS sequence"/>
</dbReference>
<accession>B4D6R4</accession>
<evidence type="ECO:0000313" key="12">
    <source>
        <dbReference type="EMBL" id="EDY17865.1"/>
    </source>
</evidence>
<dbReference type="HAMAP" id="MF_01884">
    <property type="entry name" value="Rho"/>
    <property type="match status" value="1"/>
</dbReference>
<dbReference type="GO" id="GO:0003723">
    <property type="term" value="F:RNA binding"/>
    <property type="evidence" value="ECO:0007669"/>
    <property type="project" value="UniProtKB-UniRule"/>
</dbReference>
<dbReference type="PROSITE" id="PS51856">
    <property type="entry name" value="RHO_RNA_BD"/>
    <property type="match status" value="1"/>
</dbReference>
<proteinExistence type="inferred from homology"/>
<evidence type="ECO:0000256" key="3">
    <source>
        <dbReference type="ARBA" id="ARBA00022801"/>
    </source>
</evidence>
<dbReference type="Gene3D" id="3.40.50.300">
    <property type="entry name" value="P-loop containing nucleotide triphosphate hydrolases"/>
    <property type="match status" value="1"/>
</dbReference>
<dbReference type="SMART" id="SM00382">
    <property type="entry name" value="AAA"/>
    <property type="match status" value="1"/>
</dbReference>
<keyword evidence="3 9" id="KW-0378">Hydrolase</keyword>
<evidence type="ECO:0000256" key="9">
    <source>
        <dbReference type="HAMAP-Rule" id="MF_01884"/>
    </source>
</evidence>
<dbReference type="InterPro" id="IPR003593">
    <property type="entry name" value="AAA+_ATPase"/>
</dbReference>
<dbReference type="GO" id="GO:0016787">
    <property type="term" value="F:hydrolase activity"/>
    <property type="evidence" value="ECO:0007669"/>
    <property type="project" value="UniProtKB-KW"/>
</dbReference>
<dbReference type="PANTHER" id="PTHR46425">
    <property type="entry name" value="TRANSCRIPTION TERMINATION FACTOR RHO"/>
    <property type="match status" value="1"/>
</dbReference>
<keyword evidence="13" id="KW-1185">Reference proteome</keyword>
<comment type="caution">
    <text evidence="9">Lacks conserved residue(s) required for the propagation of feature annotation.</text>
</comment>
<dbReference type="InterPro" id="IPR041703">
    <property type="entry name" value="Rho_factor_ATP-bd"/>
</dbReference>
<feature type="binding site" evidence="9">
    <location>
        <begin position="99"/>
        <end position="104"/>
    </location>
    <ligand>
        <name>ATP</name>
        <dbReference type="ChEBI" id="CHEBI:30616"/>
    </ligand>
</feature>
<keyword evidence="5 9" id="KW-0067">ATP-binding</keyword>
<comment type="function">
    <text evidence="9">Facilitates transcription termination by a mechanism that involves Rho binding to the nascent RNA, activation of Rho's RNA-dependent ATPase activity, and release of the mRNA from the DNA template.</text>
</comment>
<dbReference type="GO" id="GO:0008186">
    <property type="term" value="F:ATP-dependent activity, acting on RNA"/>
    <property type="evidence" value="ECO:0007669"/>
    <property type="project" value="InterPro"/>
</dbReference>
<dbReference type="STRING" id="497964.CfE428DRAFT_4604"/>
<feature type="binding site" evidence="9">
    <location>
        <begin position="87"/>
        <end position="92"/>
    </location>
    <ligand>
        <name>ATP</name>
        <dbReference type="ChEBI" id="CHEBI:30616"/>
    </ligand>
</feature>
<evidence type="ECO:0000256" key="8">
    <source>
        <dbReference type="ARBA" id="ARBA00023163"/>
    </source>
</evidence>
<sequence length="337" mass="38010">MPAQVERQFFLRNGNRVAARIRPPRDREKFMTIERVLHIEDIPVDSWKETIEFDRLTALHPTERIILENTRHKSITPRAIDLISPLGRGQRGLIVAPPRTGKTVLLKDIAQSILANSPETHLILLLIDERPEEVTDFRRSVNCEIYSSTFDEGPNRHTQVAEVVSERAKRLVELRKHVVILLDSITRLSRGYNNLQGGKGRTMSGGVDAKALVKPKKFFGAARNTEEGGSLTILATALVETNSRMDDLIFEEYKGTGNMELHLDRSLSDKRVFPAINIINSATRRDELLYHPQEFAKVNVLRRQLAALPPIEATEVLIHALKSTKSNAELLLTGLRG</sequence>
<evidence type="ECO:0000256" key="5">
    <source>
        <dbReference type="ARBA" id="ARBA00022840"/>
    </source>
</evidence>
<dbReference type="InterPro" id="IPR000194">
    <property type="entry name" value="ATPase_F1/V1/A1_a/bsu_nucl-bd"/>
</dbReference>
<dbReference type="FunCoup" id="B4D6R4">
    <property type="interactions" value="535"/>
</dbReference>
<evidence type="ECO:0000313" key="13">
    <source>
        <dbReference type="Proteomes" id="UP000005824"/>
    </source>
</evidence>
<keyword evidence="8 9" id="KW-0804">Transcription</keyword>
<dbReference type="PANTHER" id="PTHR46425:SF1">
    <property type="entry name" value="TRANSCRIPTION TERMINATION FACTOR RHO"/>
    <property type="match status" value="1"/>
</dbReference>
<dbReference type="InterPro" id="IPR011113">
    <property type="entry name" value="Rho_RNA-bd"/>
</dbReference>
<feature type="binding site" evidence="9">
    <location>
        <position position="130"/>
    </location>
    <ligand>
        <name>ATP</name>
        <dbReference type="ChEBI" id="CHEBI:30616"/>
    </ligand>
</feature>
<organism evidence="12 13">
    <name type="scientific">Chthoniobacter flavus Ellin428</name>
    <dbReference type="NCBI Taxonomy" id="497964"/>
    <lineage>
        <taxon>Bacteria</taxon>
        <taxon>Pseudomonadati</taxon>
        <taxon>Verrucomicrobiota</taxon>
        <taxon>Spartobacteria</taxon>
        <taxon>Chthoniobacterales</taxon>
        <taxon>Chthoniobacteraceae</taxon>
        <taxon>Chthoniobacter</taxon>
    </lineage>
</organism>
<comment type="subunit">
    <text evidence="9">Homohexamer. The homohexamer assembles into an open ring structure.</text>
</comment>
<keyword evidence="4 9" id="KW-0347">Helicase</keyword>
<keyword evidence="6 9" id="KW-0694">RNA-binding</keyword>
<protein>
    <recommendedName>
        <fullName evidence="9">Transcription termination factor Rho</fullName>
        <ecNumber evidence="9">3.6.4.-</ecNumber>
    </recommendedName>
    <alternativeName>
        <fullName evidence="9">ATP-dependent helicase Rho</fullName>
    </alternativeName>
</protein>
<evidence type="ECO:0000259" key="11">
    <source>
        <dbReference type="PROSITE" id="PS51856"/>
    </source>
</evidence>
<keyword evidence="2 9" id="KW-0547">Nucleotide-binding</keyword>
<dbReference type="EC" id="3.6.4.-" evidence="9"/>
<dbReference type="CDD" id="cd01128">
    <property type="entry name" value="rho_factor_C"/>
    <property type="match status" value="1"/>
</dbReference>
<dbReference type="GO" id="GO:0004386">
    <property type="term" value="F:helicase activity"/>
    <property type="evidence" value="ECO:0007669"/>
    <property type="project" value="UniProtKB-UniRule"/>
</dbReference>
<dbReference type="GO" id="GO:0005524">
    <property type="term" value="F:ATP binding"/>
    <property type="evidence" value="ECO:0007669"/>
    <property type="project" value="UniProtKB-UniRule"/>
</dbReference>
<dbReference type="NCBIfam" id="NF006886">
    <property type="entry name" value="PRK09376.1"/>
    <property type="match status" value="1"/>
</dbReference>
<evidence type="ECO:0000256" key="2">
    <source>
        <dbReference type="ARBA" id="ARBA00022741"/>
    </source>
</evidence>
<evidence type="ECO:0000256" key="7">
    <source>
        <dbReference type="ARBA" id="ARBA00023015"/>
    </source>
</evidence>
<dbReference type="InterPro" id="IPR027417">
    <property type="entry name" value="P-loop_NTPase"/>
</dbReference>